<feature type="chain" id="PRO_5046411772" description="Lipoprotein" evidence="2">
    <location>
        <begin position="24"/>
        <end position="227"/>
    </location>
</feature>
<feature type="region of interest" description="Disordered" evidence="1">
    <location>
        <begin position="27"/>
        <end position="52"/>
    </location>
</feature>
<reference evidence="3 4" key="1">
    <citation type="journal article" date="2019" name="Int. J. Syst. Evol. Microbiol.">
        <title>The Global Catalogue of Microorganisms (GCM) 10K type strain sequencing project: providing services to taxonomists for standard genome sequencing and annotation.</title>
        <authorList>
            <consortium name="The Broad Institute Genomics Platform"/>
            <consortium name="The Broad Institute Genome Sequencing Center for Infectious Disease"/>
            <person name="Wu L."/>
            <person name="Ma J."/>
        </authorList>
    </citation>
    <scope>NUCLEOTIDE SEQUENCE [LARGE SCALE GENOMIC DNA]</scope>
    <source>
        <strain evidence="3 4">JCM 14046</strain>
    </source>
</reference>
<evidence type="ECO:0000256" key="2">
    <source>
        <dbReference type="SAM" id="SignalP"/>
    </source>
</evidence>
<dbReference type="EMBL" id="BAAAMY010000001">
    <property type="protein sequence ID" value="GAA1907776.1"/>
    <property type="molecule type" value="Genomic_DNA"/>
</dbReference>
<name>A0ABN2P0G3_9ACTN</name>
<feature type="signal peptide" evidence="2">
    <location>
        <begin position="1"/>
        <end position="23"/>
    </location>
</feature>
<protein>
    <recommendedName>
        <fullName evidence="5">Lipoprotein</fullName>
    </recommendedName>
</protein>
<sequence>MTTRARYGALVAVAVMLTAGCGATPGTEGPSGAGASPATASASPPTGTDRPVAEPEVVVATPAPPAAGELVSVRRGGRVTCTGPGAVSLAQAVVEARVGAVDVRAVRGVGTRDARLRGVQLVLLTEEAVGRYNVTQTADPWPMPLRGRTTRGLVRSTRWWVPVGPPGPGAYRVPAGRQALMLVRVTGSAGSRSRALQVDWSPDGAAGSTGRAVETTRVPLGFRFGRC</sequence>
<gene>
    <name evidence="3" type="ORF">GCM10009737_05810</name>
</gene>
<evidence type="ECO:0000256" key="1">
    <source>
        <dbReference type="SAM" id="MobiDB-lite"/>
    </source>
</evidence>
<evidence type="ECO:0000313" key="4">
    <source>
        <dbReference type="Proteomes" id="UP001501612"/>
    </source>
</evidence>
<organism evidence="3 4">
    <name type="scientific">Nocardioides lentus</name>
    <dbReference type="NCBI Taxonomy" id="338077"/>
    <lineage>
        <taxon>Bacteria</taxon>
        <taxon>Bacillati</taxon>
        <taxon>Actinomycetota</taxon>
        <taxon>Actinomycetes</taxon>
        <taxon>Propionibacteriales</taxon>
        <taxon>Nocardioidaceae</taxon>
        <taxon>Nocardioides</taxon>
    </lineage>
</organism>
<comment type="caution">
    <text evidence="3">The sequence shown here is derived from an EMBL/GenBank/DDBJ whole genome shotgun (WGS) entry which is preliminary data.</text>
</comment>
<accession>A0ABN2P0G3</accession>
<evidence type="ECO:0000313" key="3">
    <source>
        <dbReference type="EMBL" id="GAA1907776.1"/>
    </source>
</evidence>
<dbReference type="Proteomes" id="UP001501612">
    <property type="component" value="Unassembled WGS sequence"/>
</dbReference>
<keyword evidence="4" id="KW-1185">Reference proteome</keyword>
<dbReference type="PROSITE" id="PS51257">
    <property type="entry name" value="PROKAR_LIPOPROTEIN"/>
    <property type="match status" value="1"/>
</dbReference>
<proteinExistence type="predicted"/>
<evidence type="ECO:0008006" key="5">
    <source>
        <dbReference type="Google" id="ProtNLM"/>
    </source>
</evidence>
<dbReference type="RefSeq" id="WP_344003455.1">
    <property type="nucleotide sequence ID" value="NZ_BAAAMY010000001.1"/>
</dbReference>
<keyword evidence="2" id="KW-0732">Signal</keyword>